<gene>
    <name evidence="1" type="ORF">AVEN_25869_1</name>
</gene>
<reference evidence="1 2" key="1">
    <citation type="journal article" date="2019" name="Sci. Rep.">
        <title>Orb-weaving spider Araneus ventricosus genome elucidates the spidroin gene catalogue.</title>
        <authorList>
            <person name="Kono N."/>
            <person name="Nakamura H."/>
            <person name="Ohtoshi R."/>
            <person name="Moran D.A.P."/>
            <person name="Shinohara A."/>
            <person name="Yoshida Y."/>
            <person name="Fujiwara M."/>
            <person name="Mori M."/>
            <person name="Tomita M."/>
            <person name="Arakawa K."/>
        </authorList>
    </citation>
    <scope>NUCLEOTIDE SEQUENCE [LARGE SCALE GENOMIC DNA]</scope>
</reference>
<evidence type="ECO:0000313" key="2">
    <source>
        <dbReference type="Proteomes" id="UP000499080"/>
    </source>
</evidence>
<feature type="non-terminal residue" evidence="1">
    <location>
        <position position="1"/>
    </location>
</feature>
<accession>A0A4Y2JTE8</accession>
<dbReference type="EMBL" id="BGPR01111769">
    <property type="protein sequence ID" value="GBM93075.1"/>
    <property type="molecule type" value="Genomic_DNA"/>
</dbReference>
<dbReference type="Proteomes" id="UP000499080">
    <property type="component" value="Unassembled WGS sequence"/>
</dbReference>
<keyword evidence="2" id="KW-1185">Reference proteome</keyword>
<sequence length="12" mass="1208">IGNVPLLLPGES</sequence>
<proteinExistence type="predicted"/>
<organism evidence="1 2">
    <name type="scientific">Araneus ventricosus</name>
    <name type="common">Orbweaver spider</name>
    <name type="synonym">Epeira ventricosa</name>
    <dbReference type="NCBI Taxonomy" id="182803"/>
    <lineage>
        <taxon>Eukaryota</taxon>
        <taxon>Metazoa</taxon>
        <taxon>Ecdysozoa</taxon>
        <taxon>Arthropoda</taxon>
        <taxon>Chelicerata</taxon>
        <taxon>Arachnida</taxon>
        <taxon>Araneae</taxon>
        <taxon>Araneomorphae</taxon>
        <taxon>Entelegynae</taxon>
        <taxon>Araneoidea</taxon>
        <taxon>Araneidae</taxon>
        <taxon>Araneus</taxon>
    </lineage>
</organism>
<evidence type="ECO:0000313" key="1">
    <source>
        <dbReference type="EMBL" id="GBM93075.1"/>
    </source>
</evidence>
<name>A0A4Y2JTE8_ARAVE</name>
<comment type="caution">
    <text evidence="1">The sequence shown here is derived from an EMBL/GenBank/DDBJ whole genome shotgun (WGS) entry which is preliminary data.</text>
</comment>
<protein>
    <submittedName>
        <fullName evidence="1">Uncharacterized protein</fullName>
    </submittedName>
</protein>